<dbReference type="InterPro" id="IPR036188">
    <property type="entry name" value="FAD/NAD-bd_sf"/>
</dbReference>
<dbReference type="AlphaFoldDB" id="A0A8J3W171"/>
<dbReference type="SUPFAM" id="SSF51905">
    <property type="entry name" value="FAD/NAD(P)-binding domain"/>
    <property type="match status" value="1"/>
</dbReference>
<dbReference type="Gene3D" id="3.50.50.60">
    <property type="entry name" value="FAD/NAD(P)-binding domain"/>
    <property type="match status" value="2"/>
</dbReference>
<dbReference type="Proteomes" id="UP000610966">
    <property type="component" value="Unassembled WGS sequence"/>
</dbReference>
<dbReference type="PANTHER" id="PTHR10668">
    <property type="entry name" value="PHYTOENE DEHYDROGENASE"/>
    <property type="match status" value="1"/>
</dbReference>
<reference evidence="1" key="1">
    <citation type="submission" date="2021-01" db="EMBL/GenBank/DDBJ databases">
        <title>Whole genome shotgun sequence of Sphaerimonospora thailandensis NBRC 107569.</title>
        <authorList>
            <person name="Komaki H."/>
            <person name="Tamura T."/>
        </authorList>
    </citation>
    <scope>NUCLEOTIDE SEQUENCE</scope>
    <source>
        <strain evidence="1">NBRC 107569</strain>
    </source>
</reference>
<gene>
    <name evidence="1" type="ORF">Mth01_46600</name>
</gene>
<accession>A0A8J3W171</accession>
<name>A0A8J3W171_9ACTN</name>
<dbReference type="EMBL" id="BOOG01000051">
    <property type="protein sequence ID" value="GIH72407.1"/>
    <property type="molecule type" value="Genomic_DNA"/>
</dbReference>
<dbReference type="RefSeq" id="WP_204018071.1">
    <property type="nucleotide sequence ID" value="NZ_BOOG01000051.1"/>
</dbReference>
<evidence type="ECO:0000313" key="1">
    <source>
        <dbReference type="EMBL" id="GIH72407.1"/>
    </source>
</evidence>
<comment type="caution">
    <text evidence="1">The sequence shown here is derived from an EMBL/GenBank/DDBJ whole genome shotgun (WGS) entry which is preliminary data.</text>
</comment>
<dbReference type="PANTHER" id="PTHR10668:SF103">
    <property type="entry name" value="PYRIDINE NUCLEOTIDE-DISULFIDE OXIDOREDUCTASE DOMAIN-CONTAINING PROTEIN 2"/>
    <property type="match status" value="1"/>
</dbReference>
<keyword evidence="2" id="KW-1185">Reference proteome</keyword>
<organism evidence="1 2">
    <name type="scientific">Sphaerimonospora thailandensis</name>
    <dbReference type="NCBI Taxonomy" id="795644"/>
    <lineage>
        <taxon>Bacteria</taxon>
        <taxon>Bacillati</taxon>
        <taxon>Actinomycetota</taxon>
        <taxon>Actinomycetes</taxon>
        <taxon>Streptosporangiales</taxon>
        <taxon>Streptosporangiaceae</taxon>
        <taxon>Sphaerimonospora</taxon>
    </lineage>
</organism>
<evidence type="ECO:0000313" key="2">
    <source>
        <dbReference type="Proteomes" id="UP000610966"/>
    </source>
</evidence>
<proteinExistence type="predicted"/>
<protein>
    <submittedName>
        <fullName evidence="1">FAD-dependent oxidoreductase</fullName>
    </submittedName>
</protein>
<sequence>MSKQVYDGVVIGAGQHGLVLSSYLARQGLKILLVERRLNYGGGLSTEEVTAPGFYHNLHSINHFSISSTPWFRDLNLQAKTRYITPRYEFAQPHTDGTALVFSRDLDETVHNIARFSQKDAATFKEWNVKAEEMTRRIFLKERFSEPLSEAARAELLSKTTLGSEFLALTGRQPGDVVEELFEDERVKVLFLFKLSLFGTVLHEALGAPSPLGSLIRAFDLATGYELCEGGSFNLARGLMETFLEHGGHYVNQTEVDHIVVENGRATTVEFRNRPAVAVRGFVASALDVHQTFQNLLGSQHQPAPFVQKVNDFKDTAWTLVGVHLALKEAPQYRSAEFDPNVNQALKYNIGSETLASLNAAHQDVIDGRIPREVQFGAGALSVLDPKQAPDGRHTAYAWHIAPFAPDGDPANLKAAETEMTDAIMAKWREYAPNMTPDNVIASYTYTAADYSVHLPNMRNGDIFMGALTSDQVLHNHFGYRTPVPNVYYAGSGAHPNGAITGGAGYITAGIIANDLGLQPWWTPLNAETELAGLTDG</sequence>
<dbReference type="Pfam" id="PF13450">
    <property type="entry name" value="NAD_binding_8"/>
    <property type="match status" value="1"/>
</dbReference>